<keyword evidence="1" id="KW-0560">Oxidoreductase</keyword>
<dbReference type="PANTHER" id="PTHR43818">
    <property type="entry name" value="BCDNA.GH03377"/>
    <property type="match status" value="1"/>
</dbReference>
<evidence type="ECO:0000313" key="5">
    <source>
        <dbReference type="Proteomes" id="UP000183339"/>
    </source>
</evidence>
<protein>
    <submittedName>
        <fullName evidence="4">Predicted dehydrogenase</fullName>
    </submittedName>
</protein>
<dbReference type="OrthoDB" id="8565814at2"/>
<evidence type="ECO:0000256" key="1">
    <source>
        <dbReference type="ARBA" id="ARBA00023002"/>
    </source>
</evidence>
<dbReference type="RefSeq" id="WP_074704786.1">
    <property type="nucleotide sequence ID" value="NZ_FOHI01000002.1"/>
</dbReference>
<accession>A0A1I0A324</accession>
<dbReference type="Pfam" id="PF01408">
    <property type="entry name" value="GFO_IDH_MocA"/>
    <property type="match status" value="1"/>
</dbReference>
<dbReference type="SUPFAM" id="SSF51735">
    <property type="entry name" value="NAD(P)-binding Rossmann-fold domains"/>
    <property type="match status" value="1"/>
</dbReference>
<name>A0A1I0A324_9PROT</name>
<dbReference type="Proteomes" id="UP000183339">
    <property type="component" value="Unassembled WGS sequence"/>
</dbReference>
<dbReference type="Gene3D" id="3.30.360.10">
    <property type="entry name" value="Dihydrodipicolinate Reductase, domain 2"/>
    <property type="match status" value="1"/>
</dbReference>
<gene>
    <name evidence="4" type="ORF">SAMN05216412_10287</name>
</gene>
<sequence length="368" mass="40959">MVRLAVVGLGKMGLSHYAMINAHPDVKVEAVCDSTGYVLDVLNKYTGVRTYTDFDVMLRDIELDAVIVATPSRSHGQMVEVALNENLHVFCEKPFCLDVTEGERLARIATERGLVNQVGYHNRFVGAFQEVKRLLDTGAIGAVTHVLAEAYGPVVLKPKGSTWRTQRTEGGGCLYDYAAHPINLVNWYLGAPQSVGGSVLNQIFSKDTEDEVFSTLYYEDGKSAQISVNWSDESYRKMTTKVTIWGTQGRIYADRQECQVYIRDGASIPAGYQRGWNVRYTTDLTEAVWFYLRGEEYSAQLDYFVRCIEEKDGNDNINSFEEAVITDRVMAMMVADAEKRPPVTSGIAPRPAPGKKFGLLFGGRKAVS</sequence>
<dbReference type="AlphaFoldDB" id="A0A1I0A324"/>
<dbReference type="InterPro" id="IPR055170">
    <property type="entry name" value="GFO_IDH_MocA-like_dom"/>
</dbReference>
<organism evidence="4 5">
    <name type="scientific">Nitrosospira multiformis</name>
    <dbReference type="NCBI Taxonomy" id="1231"/>
    <lineage>
        <taxon>Bacteria</taxon>
        <taxon>Pseudomonadati</taxon>
        <taxon>Pseudomonadota</taxon>
        <taxon>Betaproteobacteria</taxon>
        <taxon>Nitrosomonadales</taxon>
        <taxon>Nitrosomonadaceae</taxon>
        <taxon>Nitrosospira</taxon>
    </lineage>
</organism>
<reference evidence="4 5" key="1">
    <citation type="submission" date="2016-10" db="EMBL/GenBank/DDBJ databases">
        <authorList>
            <person name="de Groot N.N."/>
        </authorList>
    </citation>
    <scope>NUCLEOTIDE SEQUENCE [LARGE SCALE GENOMIC DNA]</scope>
    <source>
        <strain evidence="4 5">Nl7</strain>
    </source>
</reference>
<feature type="domain" description="GFO/IDH/MocA-like oxidoreductase" evidence="3">
    <location>
        <begin position="128"/>
        <end position="251"/>
    </location>
</feature>
<evidence type="ECO:0000313" key="4">
    <source>
        <dbReference type="EMBL" id="SES88543.1"/>
    </source>
</evidence>
<feature type="domain" description="Gfo/Idh/MocA-like oxidoreductase N-terminal" evidence="2">
    <location>
        <begin position="3"/>
        <end position="120"/>
    </location>
</feature>
<dbReference type="InterPro" id="IPR036291">
    <property type="entry name" value="NAD(P)-bd_dom_sf"/>
</dbReference>
<dbReference type="SUPFAM" id="SSF55347">
    <property type="entry name" value="Glyceraldehyde-3-phosphate dehydrogenase-like, C-terminal domain"/>
    <property type="match status" value="1"/>
</dbReference>
<evidence type="ECO:0000259" key="2">
    <source>
        <dbReference type="Pfam" id="PF01408"/>
    </source>
</evidence>
<evidence type="ECO:0000259" key="3">
    <source>
        <dbReference type="Pfam" id="PF22725"/>
    </source>
</evidence>
<dbReference type="EMBL" id="FOHI01000002">
    <property type="protein sequence ID" value="SES88543.1"/>
    <property type="molecule type" value="Genomic_DNA"/>
</dbReference>
<dbReference type="Pfam" id="PF22725">
    <property type="entry name" value="GFO_IDH_MocA_C3"/>
    <property type="match status" value="1"/>
</dbReference>
<dbReference type="Gene3D" id="3.40.50.720">
    <property type="entry name" value="NAD(P)-binding Rossmann-like Domain"/>
    <property type="match status" value="1"/>
</dbReference>
<dbReference type="PANTHER" id="PTHR43818:SF11">
    <property type="entry name" value="BCDNA.GH03377"/>
    <property type="match status" value="1"/>
</dbReference>
<proteinExistence type="predicted"/>
<dbReference type="GO" id="GO:0000166">
    <property type="term" value="F:nucleotide binding"/>
    <property type="evidence" value="ECO:0007669"/>
    <property type="project" value="InterPro"/>
</dbReference>
<dbReference type="InterPro" id="IPR050463">
    <property type="entry name" value="Gfo/Idh/MocA_oxidrdct_glycsds"/>
</dbReference>
<dbReference type="InterPro" id="IPR000683">
    <property type="entry name" value="Gfo/Idh/MocA-like_OxRdtase_N"/>
</dbReference>
<dbReference type="GO" id="GO:0016491">
    <property type="term" value="F:oxidoreductase activity"/>
    <property type="evidence" value="ECO:0007669"/>
    <property type="project" value="UniProtKB-KW"/>
</dbReference>